<protein>
    <recommendedName>
        <fullName evidence="1">Letm1 RBD domain-containing protein</fullName>
    </recommendedName>
</protein>
<dbReference type="RefSeq" id="WP_309727735.1">
    <property type="nucleotide sequence ID" value="NZ_JAVDQA010000003.1"/>
</dbReference>
<comment type="caution">
    <text evidence="2">The sequence shown here is derived from an EMBL/GenBank/DDBJ whole genome shotgun (WGS) entry which is preliminary data.</text>
</comment>
<dbReference type="InterPro" id="IPR029024">
    <property type="entry name" value="TerB-like"/>
</dbReference>
<name>A0ABU1K5E5_9FLAO</name>
<evidence type="ECO:0000313" key="2">
    <source>
        <dbReference type="EMBL" id="MDR6300841.1"/>
    </source>
</evidence>
<reference evidence="2 3" key="1">
    <citation type="submission" date="2023-07" db="EMBL/GenBank/DDBJ databases">
        <title>Genomic Encyclopedia of Type Strains, Phase IV (KMG-IV): sequencing the most valuable type-strain genomes for metagenomic binning, comparative biology and taxonomic classification.</title>
        <authorList>
            <person name="Goeker M."/>
        </authorList>
    </citation>
    <scope>NUCLEOTIDE SEQUENCE [LARGE SCALE GENOMIC DNA]</scope>
    <source>
        <strain evidence="2 3">DSM 102814</strain>
    </source>
</reference>
<dbReference type="SUPFAM" id="SSF158682">
    <property type="entry name" value="TerB-like"/>
    <property type="match status" value="1"/>
</dbReference>
<dbReference type="Pfam" id="PF07766">
    <property type="entry name" value="LETM1_RBD"/>
    <property type="match status" value="1"/>
</dbReference>
<evidence type="ECO:0000313" key="3">
    <source>
        <dbReference type="Proteomes" id="UP001257659"/>
    </source>
</evidence>
<keyword evidence="3" id="KW-1185">Reference proteome</keyword>
<dbReference type="EMBL" id="JAVDQA010000003">
    <property type="protein sequence ID" value="MDR6300841.1"/>
    <property type="molecule type" value="Genomic_DNA"/>
</dbReference>
<proteinExistence type="predicted"/>
<dbReference type="InterPro" id="IPR033122">
    <property type="entry name" value="LETM1-like_RBD"/>
</dbReference>
<organism evidence="2 3">
    <name type="scientific">Mesonia maritima</name>
    <dbReference type="NCBI Taxonomy" id="1793873"/>
    <lineage>
        <taxon>Bacteria</taxon>
        <taxon>Pseudomonadati</taxon>
        <taxon>Bacteroidota</taxon>
        <taxon>Flavobacteriia</taxon>
        <taxon>Flavobacteriales</taxon>
        <taxon>Flavobacteriaceae</taxon>
        <taxon>Mesonia</taxon>
    </lineage>
</organism>
<dbReference type="Proteomes" id="UP001257659">
    <property type="component" value="Unassembled WGS sequence"/>
</dbReference>
<feature type="domain" description="Letm1 RBD" evidence="1">
    <location>
        <begin position="344"/>
        <end position="394"/>
    </location>
</feature>
<evidence type="ECO:0000259" key="1">
    <source>
        <dbReference type="Pfam" id="PF07766"/>
    </source>
</evidence>
<accession>A0ABU1K5E5</accession>
<gene>
    <name evidence="2" type="ORF">GGR31_001484</name>
</gene>
<sequence>MNPSASGWINKHFPKAILFSEKKYSAEAFYENLRATGFIYANSVSTLTYQNEKVLVDLTTEEITKINLFDSLVVTYYASSENPTKQDCLEKIVAFYKLLEKQNNSFFKISLFKSSSEEKLEKILQHRIQTNENLVQKNFSNLITNALLYIDVLAFQHYLETEEDPFAYSQRLEALFTNTVLLAFEEKGMKNNYEKLILRLLQNSLRYTKITSTLSTFEELNFSTLQSYSEKKYLLDLACITVFSDEELEENELLFLKKLGKALSFSEKIVTEAIDNMVFFLKKHKSQITYFSYSNAVKHFYKNTHRMVRVLILRNKKRLITELSESKELVVLLSKSTRTELNEIEKQKVKSQLLDICKSVPSLAIFILPGGSVLLPILIKFIPQLLPSAFNENKIE</sequence>
<dbReference type="NCBIfam" id="NF040639">
    <property type="entry name" value="LETM1_rel_film"/>
    <property type="match status" value="1"/>
</dbReference>